<proteinExistence type="predicted"/>
<evidence type="ECO:0000313" key="3">
    <source>
        <dbReference type="Proteomes" id="UP000035337"/>
    </source>
</evidence>
<dbReference type="Pfam" id="PF13274">
    <property type="entry name" value="SocA_Panacea"/>
    <property type="match status" value="1"/>
</dbReference>
<dbReference type="KEGG" id="epo:Epro_0663"/>
<evidence type="ECO:0000313" key="2">
    <source>
        <dbReference type="EMBL" id="AKL98042.1"/>
    </source>
</evidence>
<dbReference type="InterPro" id="IPR025272">
    <property type="entry name" value="SocA_Panacea"/>
</dbReference>
<sequence length="189" mass="22249">MNFKKLMQIVNYILAKYNYELNYTKLIKLLYIADRECLLKYDFAISGDSYCSMPQGPVLSNLYDFIRNINYPKPEQIEFNSAFYKNGYHLISRLENKCVYDELCDAEISILDDVDAKYHDKDWTYLVDNIVHKFPEWDKNASNFNTSYPLPKQVILRNLNKTEKEIKAIIETEESLSQVEENLKAKGLV</sequence>
<reference evidence="2 3" key="1">
    <citation type="submission" date="2014-09" db="EMBL/GenBank/DDBJ databases">
        <title>Complete genome sequence of Endomicrobium proavitum.</title>
        <authorList>
            <person name="Zheng H."/>
        </authorList>
    </citation>
    <scope>NUCLEOTIDE SEQUENCE [LARGE SCALE GENOMIC DNA]</scope>
    <source>
        <strain evidence="2 3">Rsa215</strain>
    </source>
</reference>
<name>A0A0G3WJK6_9BACT</name>
<dbReference type="Proteomes" id="UP000035337">
    <property type="component" value="Chromosome"/>
</dbReference>
<dbReference type="OrthoDB" id="9813053at2"/>
<gene>
    <name evidence="2" type="ORF">Epro_0663</name>
</gene>
<evidence type="ECO:0000259" key="1">
    <source>
        <dbReference type="Pfam" id="PF13274"/>
    </source>
</evidence>
<dbReference type="AlphaFoldDB" id="A0A0G3WJK6"/>
<feature type="domain" description="Antitoxin SocA-like Panacea" evidence="1">
    <location>
        <begin position="26"/>
        <end position="137"/>
    </location>
</feature>
<keyword evidence="3" id="KW-1185">Reference proteome</keyword>
<protein>
    <recommendedName>
        <fullName evidence="1">Antitoxin SocA-like Panacea domain-containing protein</fullName>
    </recommendedName>
</protein>
<organism evidence="2 3">
    <name type="scientific">Endomicrobium proavitum</name>
    <dbReference type="NCBI Taxonomy" id="1408281"/>
    <lineage>
        <taxon>Bacteria</taxon>
        <taxon>Pseudomonadati</taxon>
        <taxon>Elusimicrobiota</taxon>
        <taxon>Endomicrobiia</taxon>
        <taxon>Endomicrobiales</taxon>
        <taxon>Endomicrobiaceae</taxon>
        <taxon>Endomicrobium</taxon>
    </lineage>
</organism>
<dbReference type="EMBL" id="CP009498">
    <property type="protein sequence ID" value="AKL98042.1"/>
    <property type="molecule type" value="Genomic_DNA"/>
</dbReference>
<dbReference type="RefSeq" id="WP_052570592.1">
    <property type="nucleotide sequence ID" value="NZ_CP009498.1"/>
</dbReference>
<accession>A0A0G3WJK6</accession>